<dbReference type="Proteomes" id="UP000568063">
    <property type="component" value="Unassembled WGS sequence"/>
</dbReference>
<protein>
    <submittedName>
        <fullName evidence="2">Phosphoglycerol transferase MdoB-like AlkP superfamily enzyme</fullName>
    </submittedName>
</protein>
<sequence>MDLYFTLFIIITFLAVGKLVFTVLDIKAWYIDNHSDCIVYGIAFGMMILIIVLLFVFLYILDNTLSNFVVLTGTYLKIYNSLFVLLALFLAGVFSIFAKNKVIDYSLKKGWITKLESRRRATKSHMKKEE</sequence>
<keyword evidence="1" id="KW-1133">Transmembrane helix</keyword>
<name>A0A7J9PCT6_METMI</name>
<dbReference type="EMBL" id="JACDUM010000004">
    <property type="protein sequence ID" value="MBA2861052.1"/>
    <property type="molecule type" value="Genomic_DNA"/>
</dbReference>
<keyword evidence="1" id="KW-0472">Membrane</keyword>
<feature type="transmembrane region" description="Helical" evidence="1">
    <location>
        <begin position="81"/>
        <end position="98"/>
    </location>
</feature>
<comment type="caution">
    <text evidence="2">The sequence shown here is derived from an EMBL/GenBank/DDBJ whole genome shotgun (WGS) entry which is preliminary data.</text>
</comment>
<organism evidence="2 3">
    <name type="scientific">Methanococcus maripaludis</name>
    <name type="common">Methanococcus deltae</name>
    <dbReference type="NCBI Taxonomy" id="39152"/>
    <lineage>
        <taxon>Archaea</taxon>
        <taxon>Methanobacteriati</taxon>
        <taxon>Methanobacteriota</taxon>
        <taxon>Methanomada group</taxon>
        <taxon>Methanococci</taxon>
        <taxon>Methanococcales</taxon>
        <taxon>Methanococcaceae</taxon>
        <taxon>Methanococcus</taxon>
    </lineage>
</organism>
<keyword evidence="1" id="KW-0812">Transmembrane</keyword>
<evidence type="ECO:0000256" key="1">
    <source>
        <dbReference type="SAM" id="Phobius"/>
    </source>
</evidence>
<dbReference type="GO" id="GO:0016740">
    <property type="term" value="F:transferase activity"/>
    <property type="evidence" value="ECO:0007669"/>
    <property type="project" value="UniProtKB-KW"/>
</dbReference>
<dbReference type="AlphaFoldDB" id="A0A7J9PCT6"/>
<accession>A0A7J9PCT6</accession>
<proteinExistence type="predicted"/>
<feature type="transmembrane region" description="Helical" evidence="1">
    <location>
        <begin position="38"/>
        <end position="61"/>
    </location>
</feature>
<keyword evidence="2" id="KW-0808">Transferase</keyword>
<dbReference type="RefSeq" id="WP_181522121.1">
    <property type="nucleotide sequence ID" value="NZ_JACDUM010000004.1"/>
</dbReference>
<evidence type="ECO:0000313" key="2">
    <source>
        <dbReference type="EMBL" id="MBA2861052.1"/>
    </source>
</evidence>
<gene>
    <name evidence="2" type="ORF">HNP91_001884</name>
</gene>
<reference evidence="2 3" key="1">
    <citation type="submission" date="2020-07" db="EMBL/GenBank/DDBJ databases">
        <title>Genomic Encyclopedia of Type Strains, Phase IV (KMG-V): Genome sequencing to study the core and pangenomes of soil and plant-associated prokaryotes.</title>
        <authorList>
            <person name="Whitman W."/>
        </authorList>
    </citation>
    <scope>NUCLEOTIDE SEQUENCE [LARGE SCALE GENOMIC DNA]</scope>
    <source>
        <strain evidence="2 3">C9</strain>
    </source>
</reference>
<evidence type="ECO:0000313" key="3">
    <source>
        <dbReference type="Proteomes" id="UP000568063"/>
    </source>
</evidence>
<feature type="transmembrane region" description="Helical" evidence="1">
    <location>
        <begin position="6"/>
        <end position="26"/>
    </location>
</feature>